<sequence>MIEKAQANKSQNGTVITIPVVVHVIHSGQNVGVAPNISDTQVMSQLTVMTNDFRKKLILRAIIPMP</sequence>
<dbReference type="EMBL" id="RYFC01000001">
    <property type="protein sequence ID" value="RTZ49269.1"/>
    <property type="molecule type" value="Genomic_DNA"/>
</dbReference>
<dbReference type="AlphaFoldDB" id="A0A432DYH8"/>
<accession>A0A432DYH8</accession>
<reference evidence="1 2" key="1">
    <citation type="submission" date="2018-12" db="EMBL/GenBank/DDBJ databases">
        <title>Draft Genome Sequence of Chryseobacterium arthrosphaerae strain ED882-96 Isolated from the Blood of a Patient with Liver Cirrhosis in Taiwan.</title>
        <authorList>
            <person name="Lin J.-N."/>
            <person name="Lai C.-H."/>
            <person name="Yang C.-H."/>
            <person name="Huang Y.-H."/>
        </authorList>
    </citation>
    <scope>NUCLEOTIDE SEQUENCE [LARGE SCALE GENOMIC DNA]</scope>
    <source>
        <strain evidence="1 2">ED882-96</strain>
    </source>
</reference>
<gene>
    <name evidence="1" type="ORF">EJ377_00710</name>
</gene>
<comment type="caution">
    <text evidence="1">The sequence shown here is derived from an EMBL/GenBank/DDBJ whole genome shotgun (WGS) entry which is preliminary data.</text>
</comment>
<organism evidence="1 2">
    <name type="scientific">Chryseobacterium arthrosphaerae</name>
    <dbReference type="NCBI Taxonomy" id="651561"/>
    <lineage>
        <taxon>Bacteria</taxon>
        <taxon>Pseudomonadati</taxon>
        <taxon>Bacteroidota</taxon>
        <taxon>Flavobacteriia</taxon>
        <taxon>Flavobacteriales</taxon>
        <taxon>Weeksellaceae</taxon>
        <taxon>Chryseobacterium group</taxon>
        <taxon>Chryseobacterium</taxon>
    </lineage>
</organism>
<dbReference type="Proteomes" id="UP000276953">
    <property type="component" value="Unassembled WGS sequence"/>
</dbReference>
<name>A0A432DYH8_9FLAO</name>
<proteinExistence type="predicted"/>
<protein>
    <submittedName>
        <fullName evidence="1">Uncharacterized protein</fullName>
    </submittedName>
</protein>
<dbReference type="Gene3D" id="3.40.390.10">
    <property type="entry name" value="Collagenase (Catalytic Domain)"/>
    <property type="match status" value="1"/>
</dbReference>
<evidence type="ECO:0000313" key="2">
    <source>
        <dbReference type="Proteomes" id="UP000276953"/>
    </source>
</evidence>
<evidence type="ECO:0000313" key="1">
    <source>
        <dbReference type="EMBL" id="RTZ49269.1"/>
    </source>
</evidence>
<dbReference type="InterPro" id="IPR024079">
    <property type="entry name" value="MetalloPept_cat_dom_sf"/>
</dbReference>
<dbReference type="GO" id="GO:0008237">
    <property type="term" value="F:metallopeptidase activity"/>
    <property type="evidence" value="ECO:0007669"/>
    <property type="project" value="InterPro"/>
</dbReference>